<evidence type="ECO:0000313" key="4">
    <source>
        <dbReference type="Proteomes" id="UP000007798"/>
    </source>
</evidence>
<feature type="compositionally biased region" description="Basic and acidic residues" evidence="1">
    <location>
        <begin position="124"/>
        <end position="133"/>
    </location>
</feature>
<feature type="compositionally biased region" description="Basic and acidic residues" evidence="1">
    <location>
        <begin position="216"/>
        <end position="226"/>
    </location>
</feature>
<feature type="compositionally biased region" description="Basic and acidic residues" evidence="1">
    <location>
        <begin position="185"/>
        <end position="195"/>
    </location>
</feature>
<feature type="signal peptide" evidence="2">
    <location>
        <begin position="1"/>
        <end position="21"/>
    </location>
</feature>
<dbReference type="AlphaFoldDB" id="B4NPY1"/>
<accession>B4NPY1</accession>
<keyword evidence="2" id="KW-0732">Signal</keyword>
<evidence type="ECO:0000256" key="2">
    <source>
        <dbReference type="SAM" id="SignalP"/>
    </source>
</evidence>
<feature type="compositionally biased region" description="Low complexity" evidence="1">
    <location>
        <begin position="240"/>
        <end position="254"/>
    </location>
</feature>
<evidence type="ECO:0000256" key="1">
    <source>
        <dbReference type="SAM" id="MobiDB-lite"/>
    </source>
</evidence>
<gene>
    <name evidence="3" type="primary">Dwil\GK16208</name>
    <name evidence="3" type="ORF">Dwil_GK16208</name>
</gene>
<dbReference type="Proteomes" id="UP000007798">
    <property type="component" value="Unassembled WGS sequence"/>
</dbReference>
<organism evidence="3 4">
    <name type="scientific">Drosophila willistoni</name>
    <name type="common">Fruit fly</name>
    <dbReference type="NCBI Taxonomy" id="7260"/>
    <lineage>
        <taxon>Eukaryota</taxon>
        <taxon>Metazoa</taxon>
        <taxon>Ecdysozoa</taxon>
        <taxon>Arthropoda</taxon>
        <taxon>Hexapoda</taxon>
        <taxon>Insecta</taxon>
        <taxon>Pterygota</taxon>
        <taxon>Neoptera</taxon>
        <taxon>Endopterygota</taxon>
        <taxon>Diptera</taxon>
        <taxon>Brachycera</taxon>
        <taxon>Muscomorpha</taxon>
        <taxon>Ephydroidea</taxon>
        <taxon>Drosophilidae</taxon>
        <taxon>Drosophila</taxon>
        <taxon>Sophophora</taxon>
    </lineage>
</organism>
<keyword evidence="4" id="KW-1185">Reference proteome</keyword>
<feature type="chain" id="PRO_5006458531" evidence="2">
    <location>
        <begin position="22"/>
        <end position="254"/>
    </location>
</feature>
<reference evidence="3 4" key="1">
    <citation type="journal article" date="2007" name="Nature">
        <title>Evolution of genes and genomes on the Drosophila phylogeny.</title>
        <authorList>
            <consortium name="Drosophila 12 Genomes Consortium"/>
            <person name="Clark A.G."/>
            <person name="Eisen M.B."/>
            <person name="Smith D.R."/>
            <person name="Bergman C.M."/>
            <person name="Oliver B."/>
            <person name="Markow T.A."/>
            <person name="Kaufman T.C."/>
            <person name="Kellis M."/>
            <person name="Gelbart W."/>
            <person name="Iyer V.N."/>
            <person name="Pollard D.A."/>
            <person name="Sackton T.B."/>
            <person name="Larracuente A.M."/>
            <person name="Singh N.D."/>
            <person name="Abad J.P."/>
            <person name="Abt D.N."/>
            <person name="Adryan B."/>
            <person name="Aguade M."/>
            <person name="Akashi H."/>
            <person name="Anderson W.W."/>
            <person name="Aquadro C.F."/>
            <person name="Ardell D.H."/>
            <person name="Arguello R."/>
            <person name="Artieri C.G."/>
            <person name="Barbash D.A."/>
            <person name="Barker D."/>
            <person name="Barsanti P."/>
            <person name="Batterham P."/>
            <person name="Batzoglou S."/>
            <person name="Begun D."/>
            <person name="Bhutkar A."/>
            <person name="Blanco E."/>
            <person name="Bosak S.A."/>
            <person name="Bradley R.K."/>
            <person name="Brand A.D."/>
            <person name="Brent M.R."/>
            <person name="Brooks A.N."/>
            <person name="Brown R.H."/>
            <person name="Butlin R.K."/>
            <person name="Caggese C."/>
            <person name="Calvi B.R."/>
            <person name="Bernardo de Carvalho A."/>
            <person name="Caspi A."/>
            <person name="Castrezana S."/>
            <person name="Celniker S.E."/>
            <person name="Chang J.L."/>
            <person name="Chapple C."/>
            <person name="Chatterji S."/>
            <person name="Chinwalla A."/>
            <person name="Civetta A."/>
            <person name="Clifton S.W."/>
            <person name="Comeron J.M."/>
            <person name="Costello J.C."/>
            <person name="Coyne J.A."/>
            <person name="Daub J."/>
            <person name="David R.G."/>
            <person name="Delcher A.L."/>
            <person name="Delehaunty K."/>
            <person name="Do C.B."/>
            <person name="Ebling H."/>
            <person name="Edwards K."/>
            <person name="Eickbush T."/>
            <person name="Evans J.D."/>
            <person name="Filipski A."/>
            <person name="Findeiss S."/>
            <person name="Freyhult E."/>
            <person name="Fulton L."/>
            <person name="Fulton R."/>
            <person name="Garcia A.C."/>
            <person name="Gardiner A."/>
            <person name="Garfield D.A."/>
            <person name="Garvin B.E."/>
            <person name="Gibson G."/>
            <person name="Gilbert D."/>
            <person name="Gnerre S."/>
            <person name="Godfrey J."/>
            <person name="Good R."/>
            <person name="Gotea V."/>
            <person name="Gravely B."/>
            <person name="Greenberg A.J."/>
            <person name="Griffiths-Jones S."/>
            <person name="Gross S."/>
            <person name="Guigo R."/>
            <person name="Gustafson E.A."/>
            <person name="Haerty W."/>
            <person name="Hahn M.W."/>
            <person name="Halligan D.L."/>
            <person name="Halpern A.L."/>
            <person name="Halter G.M."/>
            <person name="Han M.V."/>
            <person name="Heger A."/>
            <person name="Hillier L."/>
            <person name="Hinrichs A.S."/>
            <person name="Holmes I."/>
            <person name="Hoskins R.A."/>
            <person name="Hubisz M.J."/>
            <person name="Hultmark D."/>
            <person name="Huntley M.A."/>
            <person name="Jaffe D.B."/>
            <person name="Jagadeeshan S."/>
            <person name="Jeck W.R."/>
            <person name="Johnson J."/>
            <person name="Jones C.D."/>
            <person name="Jordan W.C."/>
            <person name="Karpen G.H."/>
            <person name="Kataoka E."/>
            <person name="Keightley P.D."/>
            <person name="Kheradpour P."/>
            <person name="Kirkness E.F."/>
            <person name="Koerich L.B."/>
            <person name="Kristiansen K."/>
            <person name="Kudrna D."/>
            <person name="Kulathinal R.J."/>
            <person name="Kumar S."/>
            <person name="Kwok R."/>
            <person name="Lander E."/>
            <person name="Langley C.H."/>
            <person name="Lapoint R."/>
            <person name="Lazzaro B.P."/>
            <person name="Lee S.J."/>
            <person name="Levesque L."/>
            <person name="Li R."/>
            <person name="Lin C.F."/>
            <person name="Lin M.F."/>
            <person name="Lindblad-Toh K."/>
            <person name="Llopart A."/>
            <person name="Long M."/>
            <person name="Low L."/>
            <person name="Lozovsky E."/>
            <person name="Lu J."/>
            <person name="Luo M."/>
            <person name="Machado C.A."/>
            <person name="Makalowski W."/>
            <person name="Marzo M."/>
            <person name="Matsuda M."/>
            <person name="Matzkin L."/>
            <person name="McAllister B."/>
            <person name="McBride C.S."/>
            <person name="McKernan B."/>
            <person name="McKernan K."/>
            <person name="Mendez-Lago M."/>
            <person name="Minx P."/>
            <person name="Mollenhauer M.U."/>
            <person name="Montooth K."/>
            <person name="Mount S.M."/>
            <person name="Mu X."/>
            <person name="Myers E."/>
            <person name="Negre B."/>
            <person name="Newfeld S."/>
            <person name="Nielsen R."/>
            <person name="Noor M.A."/>
            <person name="O'Grady P."/>
            <person name="Pachter L."/>
            <person name="Papaceit M."/>
            <person name="Parisi M.J."/>
            <person name="Parisi M."/>
            <person name="Parts L."/>
            <person name="Pedersen J.S."/>
            <person name="Pesole G."/>
            <person name="Phillippy A.M."/>
            <person name="Ponting C.P."/>
            <person name="Pop M."/>
            <person name="Porcelli D."/>
            <person name="Powell J.R."/>
            <person name="Prohaska S."/>
            <person name="Pruitt K."/>
            <person name="Puig M."/>
            <person name="Quesneville H."/>
            <person name="Ram K.R."/>
            <person name="Rand D."/>
            <person name="Rasmussen M.D."/>
            <person name="Reed L.K."/>
            <person name="Reenan R."/>
            <person name="Reily A."/>
            <person name="Remington K.A."/>
            <person name="Rieger T.T."/>
            <person name="Ritchie M.G."/>
            <person name="Robin C."/>
            <person name="Rogers Y.H."/>
            <person name="Rohde C."/>
            <person name="Rozas J."/>
            <person name="Rubenfield M.J."/>
            <person name="Ruiz A."/>
            <person name="Russo S."/>
            <person name="Salzberg S.L."/>
            <person name="Sanchez-Gracia A."/>
            <person name="Saranga D.J."/>
            <person name="Sato H."/>
            <person name="Schaeffer S.W."/>
            <person name="Schatz M.C."/>
            <person name="Schlenke T."/>
            <person name="Schwartz R."/>
            <person name="Segarra C."/>
            <person name="Singh R.S."/>
            <person name="Sirot L."/>
            <person name="Sirota M."/>
            <person name="Sisneros N.B."/>
            <person name="Smith C.D."/>
            <person name="Smith T.F."/>
            <person name="Spieth J."/>
            <person name="Stage D.E."/>
            <person name="Stark A."/>
            <person name="Stephan W."/>
            <person name="Strausberg R.L."/>
            <person name="Strempel S."/>
            <person name="Sturgill D."/>
            <person name="Sutton G."/>
            <person name="Sutton G.G."/>
            <person name="Tao W."/>
            <person name="Teichmann S."/>
            <person name="Tobari Y.N."/>
            <person name="Tomimura Y."/>
            <person name="Tsolas J.M."/>
            <person name="Valente V.L."/>
            <person name="Venter E."/>
            <person name="Venter J.C."/>
            <person name="Vicario S."/>
            <person name="Vieira F.G."/>
            <person name="Vilella A.J."/>
            <person name="Villasante A."/>
            <person name="Walenz B."/>
            <person name="Wang J."/>
            <person name="Wasserman M."/>
            <person name="Watts T."/>
            <person name="Wilson D."/>
            <person name="Wilson R.K."/>
            <person name="Wing R.A."/>
            <person name="Wolfner M.F."/>
            <person name="Wong A."/>
            <person name="Wong G.K."/>
            <person name="Wu C.I."/>
            <person name="Wu G."/>
            <person name="Yamamoto D."/>
            <person name="Yang H.P."/>
            <person name="Yang S.P."/>
            <person name="Yorke J.A."/>
            <person name="Yoshida K."/>
            <person name="Zdobnov E."/>
            <person name="Zhang P."/>
            <person name="Zhang Y."/>
            <person name="Zimin A.V."/>
            <person name="Baldwin J."/>
            <person name="Abdouelleil A."/>
            <person name="Abdulkadir J."/>
            <person name="Abebe A."/>
            <person name="Abera B."/>
            <person name="Abreu J."/>
            <person name="Acer S.C."/>
            <person name="Aftuck L."/>
            <person name="Alexander A."/>
            <person name="An P."/>
            <person name="Anderson E."/>
            <person name="Anderson S."/>
            <person name="Arachi H."/>
            <person name="Azer M."/>
            <person name="Bachantsang P."/>
            <person name="Barry A."/>
            <person name="Bayul T."/>
            <person name="Berlin A."/>
            <person name="Bessette D."/>
            <person name="Bloom T."/>
            <person name="Blye J."/>
            <person name="Boguslavskiy L."/>
            <person name="Bonnet C."/>
            <person name="Boukhgalter B."/>
            <person name="Bourzgui I."/>
            <person name="Brown A."/>
            <person name="Cahill P."/>
            <person name="Channer S."/>
            <person name="Cheshatsang Y."/>
            <person name="Chuda L."/>
            <person name="Citroen M."/>
            <person name="Collymore A."/>
            <person name="Cooke P."/>
            <person name="Costello M."/>
            <person name="D'Aco K."/>
            <person name="Daza R."/>
            <person name="De Haan G."/>
            <person name="DeGray S."/>
            <person name="DeMaso C."/>
            <person name="Dhargay N."/>
            <person name="Dooley K."/>
            <person name="Dooley E."/>
            <person name="Doricent M."/>
            <person name="Dorje P."/>
            <person name="Dorjee K."/>
            <person name="Dupes A."/>
            <person name="Elong R."/>
            <person name="Falk J."/>
            <person name="Farina A."/>
            <person name="Faro S."/>
            <person name="Ferguson D."/>
            <person name="Fisher S."/>
            <person name="Foley C.D."/>
            <person name="Franke A."/>
            <person name="Friedrich D."/>
            <person name="Gadbois L."/>
            <person name="Gearin G."/>
            <person name="Gearin C.R."/>
            <person name="Giannoukos G."/>
            <person name="Goode T."/>
            <person name="Graham J."/>
            <person name="Grandbois E."/>
            <person name="Grewal S."/>
            <person name="Gyaltsen K."/>
            <person name="Hafez N."/>
            <person name="Hagos B."/>
            <person name="Hall J."/>
            <person name="Henson C."/>
            <person name="Hollinger A."/>
            <person name="Honan T."/>
            <person name="Huard M.D."/>
            <person name="Hughes L."/>
            <person name="Hurhula B."/>
            <person name="Husby M.E."/>
            <person name="Kamat A."/>
            <person name="Kanga B."/>
            <person name="Kashin S."/>
            <person name="Khazanovich D."/>
            <person name="Kisner P."/>
            <person name="Lance K."/>
            <person name="Lara M."/>
            <person name="Lee W."/>
            <person name="Lennon N."/>
            <person name="Letendre F."/>
            <person name="LeVine R."/>
            <person name="Lipovsky A."/>
            <person name="Liu X."/>
            <person name="Liu J."/>
            <person name="Liu S."/>
            <person name="Lokyitsang T."/>
            <person name="Lokyitsang Y."/>
            <person name="Lubonja R."/>
            <person name="Lui A."/>
            <person name="MacDonald P."/>
            <person name="Magnisalis V."/>
            <person name="Maru K."/>
            <person name="Matthews C."/>
            <person name="McCusker W."/>
            <person name="McDonough S."/>
            <person name="Mehta T."/>
            <person name="Meldrim J."/>
            <person name="Meneus L."/>
            <person name="Mihai O."/>
            <person name="Mihalev A."/>
            <person name="Mihova T."/>
            <person name="Mittelman R."/>
            <person name="Mlenga V."/>
            <person name="Montmayeur A."/>
            <person name="Mulrain L."/>
            <person name="Navidi A."/>
            <person name="Naylor J."/>
            <person name="Negash T."/>
            <person name="Nguyen T."/>
            <person name="Nguyen N."/>
            <person name="Nicol R."/>
            <person name="Norbu C."/>
            <person name="Norbu N."/>
            <person name="Novod N."/>
            <person name="O'Neill B."/>
            <person name="Osman S."/>
            <person name="Markiewicz E."/>
            <person name="Oyono O.L."/>
            <person name="Patti C."/>
            <person name="Phunkhang P."/>
            <person name="Pierre F."/>
            <person name="Priest M."/>
            <person name="Raghuraman S."/>
            <person name="Rege F."/>
            <person name="Reyes R."/>
            <person name="Rise C."/>
            <person name="Rogov P."/>
            <person name="Ross K."/>
            <person name="Ryan E."/>
            <person name="Settipalli S."/>
            <person name="Shea T."/>
            <person name="Sherpa N."/>
            <person name="Shi L."/>
            <person name="Shih D."/>
            <person name="Sparrow T."/>
            <person name="Spaulding J."/>
            <person name="Stalker J."/>
            <person name="Stange-Thomann N."/>
            <person name="Stavropoulos S."/>
            <person name="Stone C."/>
            <person name="Strader C."/>
            <person name="Tesfaye S."/>
            <person name="Thomson T."/>
            <person name="Thoulutsang Y."/>
            <person name="Thoulutsang D."/>
            <person name="Topham K."/>
            <person name="Topping I."/>
            <person name="Tsamla T."/>
            <person name="Vassiliev H."/>
            <person name="Vo A."/>
            <person name="Wangchuk T."/>
            <person name="Wangdi T."/>
            <person name="Weiand M."/>
            <person name="Wilkinson J."/>
            <person name="Wilson A."/>
            <person name="Yadav S."/>
            <person name="Young G."/>
            <person name="Yu Q."/>
            <person name="Zembek L."/>
            <person name="Zhong D."/>
            <person name="Zimmer A."/>
            <person name="Zwirko Z."/>
            <person name="Jaffe D.B."/>
            <person name="Alvarez P."/>
            <person name="Brockman W."/>
            <person name="Butler J."/>
            <person name="Chin C."/>
            <person name="Gnerre S."/>
            <person name="Grabherr M."/>
            <person name="Kleber M."/>
            <person name="Mauceli E."/>
            <person name="MacCallum I."/>
        </authorList>
    </citation>
    <scope>NUCLEOTIDE SEQUENCE [LARGE SCALE GENOMIC DNA]</scope>
    <source>
        <strain evidence="4">Tucson 14030-0811.24</strain>
    </source>
</reference>
<name>B4NPY1_DROWI</name>
<dbReference type="EMBL" id="CH964291">
    <property type="protein sequence ID" value="EDW86206.2"/>
    <property type="molecule type" value="Genomic_DNA"/>
</dbReference>
<protein>
    <submittedName>
        <fullName evidence="3">Uncharacterized protein</fullName>
    </submittedName>
</protein>
<evidence type="ECO:0000313" key="3">
    <source>
        <dbReference type="EMBL" id="EDW86206.2"/>
    </source>
</evidence>
<dbReference type="InParanoid" id="B4NPY1"/>
<feature type="compositionally biased region" description="Basic and acidic residues" evidence="1">
    <location>
        <begin position="155"/>
        <end position="166"/>
    </location>
</feature>
<dbReference type="HOGENOM" id="CLU_649376_0_0_1"/>
<proteinExistence type="predicted"/>
<feature type="region of interest" description="Disordered" evidence="1">
    <location>
        <begin position="110"/>
        <end position="254"/>
    </location>
</feature>
<sequence length="254" mass="28601">MQLQLQLVGLLSFGIVALSLSSPEKIHRQVYDIYLRRCQELISKPMQVDEMLDPEFLTKWQLIYQIAQLKEPLPDEALSNIVNLLSVTQLAFNDFVLYKRAKSDSEKTTGINYHDYLSSGSKSYQERTSDTNTRHYLSPLSVHVSRGKSPGSNSRQERTTGIDSRHYLSPLSVHVSHGKSPGSKSHQERTADTNTRHYLSPLSVHVSRGKSPGSKSHQERTADTNTRHYLSPLSVHTPAQSQTQTQTQSQSVAE</sequence>